<evidence type="ECO:0000313" key="2">
    <source>
        <dbReference type="Proteomes" id="UP000028252"/>
    </source>
</evidence>
<dbReference type="SUPFAM" id="SSF69754">
    <property type="entry name" value="Ribosome binding protein Y (YfiA homologue)"/>
    <property type="match status" value="1"/>
</dbReference>
<reference evidence="1 2" key="1">
    <citation type="submission" date="2014-04" db="EMBL/GenBank/DDBJ databases">
        <title>Marinobacterium kochiensis sp. nov., isolated from sediment sample collected from Kochi backwaters in Kerala, India.</title>
        <authorList>
            <person name="Singh A."/>
            <person name="Pinnaka A.K."/>
        </authorList>
    </citation>
    <scope>NUCLEOTIDE SEQUENCE [LARGE SCALE GENOMIC DNA]</scope>
    <source>
        <strain evidence="1 2">AK27</strain>
    </source>
</reference>
<protein>
    <recommendedName>
        <fullName evidence="3">Ribosomal subunit interface protein</fullName>
    </recommendedName>
</protein>
<dbReference type="InterPro" id="IPR036567">
    <property type="entry name" value="RHF-like"/>
</dbReference>
<accession>A0A081FVT7</accession>
<sequence>MITAVMFRHGIENPEAMERIRSRLQRLESRSERIRRVDVVLDKVSYAGEPSLNYQCHISFRGTEKRDLDIYADKRQADMAIDDAFDRLNTALKSGLIRRMRKRR</sequence>
<dbReference type="InterPro" id="IPR003489">
    <property type="entry name" value="RHF/RaiA"/>
</dbReference>
<proteinExistence type="predicted"/>
<dbReference type="Pfam" id="PF02482">
    <property type="entry name" value="Ribosomal_S30AE"/>
    <property type="match status" value="1"/>
</dbReference>
<keyword evidence="2" id="KW-1185">Reference proteome</keyword>
<organism evidence="1 2">
    <name type="scientific">Marinobacterium lacunae</name>
    <dbReference type="NCBI Taxonomy" id="1232683"/>
    <lineage>
        <taxon>Bacteria</taxon>
        <taxon>Pseudomonadati</taxon>
        <taxon>Pseudomonadota</taxon>
        <taxon>Gammaproteobacteria</taxon>
        <taxon>Oceanospirillales</taxon>
        <taxon>Oceanospirillaceae</taxon>
        <taxon>Marinobacterium</taxon>
    </lineage>
</organism>
<name>A0A081FVT7_9GAMM</name>
<gene>
    <name evidence="1" type="ORF">ADIMK_3114</name>
</gene>
<dbReference type="RefSeq" id="WP_036190152.1">
    <property type="nucleotide sequence ID" value="NZ_JMQN01000047.1"/>
</dbReference>
<evidence type="ECO:0008006" key="3">
    <source>
        <dbReference type="Google" id="ProtNLM"/>
    </source>
</evidence>
<dbReference type="Gene3D" id="3.30.160.100">
    <property type="entry name" value="Ribosome hibernation promotion factor-like"/>
    <property type="match status" value="1"/>
</dbReference>
<evidence type="ECO:0000313" key="1">
    <source>
        <dbReference type="EMBL" id="KEA62642.1"/>
    </source>
</evidence>
<dbReference type="PATRIC" id="fig|1232683.4.peg.3064"/>
<dbReference type="EMBL" id="JMQN01000047">
    <property type="protein sequence ID" value="KEA62642.1"/>
    <property type="molecule type" value="Genomic_DNA"/>
</dbReference>
<comment type="caution">
    <text evidence="1">The sequence shown here is derived from an EMBL/GenBank/DDBJ whole genome shotgun (WGS) entry which is preliminary data.</text>
</comment>
<dbReference type="AlphaFoldDB" id="A0A081FVT7"/>
<dbReference type="Proteomes" id="UP000028252">
    <property type="component" value="Unassembled WGS sequence"/>
</dbReference>
<dbReference type="STRING" id="1232683.ADIMK_3114"/>
<dbReference type="OrthoDB" id="6088895at2"/>